<evidence type="ECO:0000259" key="5">
    <source>
        <dbReference type="Pfam" id="PF00535"/>
    </source>
</evidence>
<comment type="similarity">
    <text evidence="2">Belongs to the glycosyltransferase 2 family.</text>
</comment>
<name>A0A6N3DGB5_9FIRM</name>
<keyword evidence="4 6" id="KW-0808">Transferase</keyword>
<dbReference type="Gene3D" id="3.40.50.150">
    <property type="entry name" value="Vaccinia Virus protein VP39"/>
    <property type="match status" value="1"/>
</dbReference>
<dbReference type="SUPFAM" id="SSF48452">
    <property type="entry name" value="TPR-like"/>
    <property type="match status" value="1"/>
</dbReference>
<reference evidence="6" key="1">
    <citation type="submission" date="2019-11" db="EMBL/GenBank/DDBJ databases">
        <authorList>
            <person name="Feng L."/>
        </authorList>
    </citation>
    <scope>NUCLEOTIDE SEQUENCE</scope>
    <source>
        <strain evidence="6">RintestinalisLFYP67</strain>
    </source>
</reference>
<dbReference type="Gene3D" id="1.25.40.10">
    <property type="entry name" value="Tetratricopeptide repeat domain"/>
    <property type="match status" value="1"/>
</dbReference>
<dbReference type="Gene3D" id="3.90.550.10">
    <property type="entry name" value="Spore Coat Polysaccharide Biosynthesis Protein SpsA, Chain A"/>
    <property type="match status" value="1"/>
</dbReference>
<dbReference type="InterPro" id="IPR001173">
    <property type="entry name" value="Glyco_trans_2-like"/>
</dbReference>
<organism evidence="6">
    <name type="scientific">Roseburia intestinalis</name>
    <dbReference type="NCBI Taxonomy" id="166486"/>
    <lineage>
        <taxon>Bacteria</taxon>
        <taxon>Bacillati</taxon>
        <taxon>Bacillota</taxon>
        <taxon>Clostridia</taxon>
        <taxon>Lachnospirales</taxon>
        <taxon>Lachnospiraceae</taxon>
        <taxon>Roseburia</taxon>
    </lineage>
</organism>
<dbReference type="PANTHER" id="PTHR43179:SF12">
    <property type="entry name" value="GALACTOFURANOSYLTRANSFERASE GLFT2"/>
    <property type="match status" value="1"/>
</dbReference>
<comment type="pathway">
    <text evidence="1">Cell wall biogenesis; cell wall polysaccharide biosynthesis.</text>
</comment>
<dbReference type="SUPFAM" id="SSF53448">
    <property type="entry name" value="Nucleotide-diphospho-sugar transferases"/>
    <property type="match status" value="1"/>
</dbReference>
<evidence type="ECO:0000313" key="6">
    <source>
        <dbReference type="EMBL" id="VYU28296.1"/>
    </source>
</evidence>
<dbReference type="SUPFAM" id="SSF53335">
    <property type="entry name" value="S-adenosyl-L-methionine-dependent methyltransferases"/>
    <property type="match status" value="1"/>
</dbReference>
<dbReference type="PANTHER" id="PTHR43179">
    <property type="entry name" value="RHAMNOSYLTRANSFERASE WBBL"/>
    <property type="match status" value="1"/>
</dbReference>
<proteinExistence type="inferred from homology"/>
<protein>
    <submittedName>
        <fullName evidence="6">Bifunctional 3-demethylubiquinone-9 3-methyltransferase/ 2-octaprenyl-6-hydroxy phenol methylase</fullName>
    </submittedName>
</protein>
<evidence type="ECO:0000256" key="2">
    <source>
        <dbReference type="ARBA" id="ARBA00006739"/>
    </source>
</evidence>
<dbReference type="Pfam" id="PF13489">
    <property type="entry name" value="Methyltransf_23"/>
    <property type="match status" value="1"/>
</dbReference>
<dbReference type="GO" id="GO:0008168">
    <property type="term" value="F:methyltransferase activity"/>
    <property type="evidence" value="ECO:0007669"/>
    <property type="project" value="UniProtKB-KW"/>
</dbReference>
<keyword evidence="6" id="KW-0830">Ubiquinone</keyword>
<accession>A0A6N3DGB5</accession>
<keyword evidence="3" id="KW-0328">Glycosyltransferase</keyword>
<dbReference type="CDD" id="cd02440">
    <property type="entry name" value="AdoMet_MTases"/>
    <property type="match status" value="1"/>
</dbReference>
<dbReference type="AlphaFoldDB" id="A0A6N3DGB5"/>
<dbReference type="InterPro" id="IPR011990">
    <property type="entry name" value="TPR-like_helical_dom_sf"/>
</dbReference>
<dbReference type="GO" id="GO:0032259">
    <property type="term" value="P:methylation"/>
    <property type="evidence" value="ECO:0007669"/>
    <property type="project" value="UniProtKB-KW"/>
</dbReference>
<evidence type="ECO:0000256" key="4">
    <source>
        <dbReference type="ARBA" id="ARBA00022679"/>
    </source>
</evidence>
<evidence type="ECO:0000256" key="1">
    <source>
        <dbReference type="ARBA" id="ARBA00004776"/>
    </source>
</evidence>
<dbReference type="EMBL" id="CACRUM010000066">
    <property type="protein sequence ID" value="VYU28296.1"/>
    <property type="molecule type" value="Genomic_DNA"/>
</dbReference>
<gene>
    <name evidence="6" type="ORF">RILFYP67_01506</name>
</gene>
<keyword evidence="6" id="KW-0489">Methyltransferase</keyword>
<dbReference type="GO" id="GO:0016757">
    <property type="term" value="F:glycosyltransferase activity"/>
    <property type="evidence" value="ECO:0007669"/>
    <property type="project" value="UniProtKB-KW"/>
</dbReference>
<sequence>MYEEVIEKINTADYEDAYKLIVDIKKKSSNYDGELAILEAETCYQMGYRQEMFHAIGKGIQIEPENYELFFLLGNYYMDVNLQQAYLCYEQAEFYCENHEDLDIILEQKNKLVQQGVNIPELSIVILSYNACREMKLCLESLKKTVPVSNQIIVIDNASTNQDDGEGVVEYLQQQDNILLICNKQNVGFPAGCNQGIKLAEPYNDILLLNNDTIVFPNSIFWLRMGLYENCKVGATGSMSSRIGNYQQIQEQFGSLEEYEQYARKVNIPMDSPYESRIRLAGFAMMLKRQALDMVGLLDERFSPGNYEDDDLSLRLLLNDYKLLVCKNSFIFHFSAKSFGKNLDNYYRILTENEKVFRQKWKIDINYYSQIRMELQPFLRKNEQQINILEVGCGMGATLGYLRDTLAPCNVYGVELNSMAASYAKHYIPNIIQGNIETMDLNCYEENMFDYILLPDVLEHLHDPEAVLNKLKKYLKPSGFIVASIPNIMHYSVMLELLKGNFTYEDSGILDRTHIHFFTLQEIFKMFMCCGFEIVETQGKHLDIVLSETDEEIYRQLMQIPGVASEINFQVYQYMVKARIK</sequence>
<dbReference type="InterPro" id="IPR029063">
    <property type="entry name" value="SAM-dependent_MTases_sf"/>
</dbReference>
<dbReference type="Pfam" id="PF00535">
    <property type="entry name" value="Glycos_transf_2"/>
    <property type="match status" value="1"/>
</dbReference>
<evidence type="ECO:0000256" key="3">
    <source>
        <dbReference type="ARBA" id="ARBA00022676"/>
    </source>
</evidence>
<feature type="domain" description="Glycosyltransferase 2-like" evidence="5">
    <location>
        <begin position="123"/>
        <end position="252"/>
    </location>
</feature>
<dbReference type="InterPro" id="IPR029044">
    <property type="entry name" value="Nucleotide-diphossugar_trans"/>
</dbReference>